<keyword evidence="1" id="KW-0479">Metal-binding</keyword>
<dbReference type="AlphaFoldDB" id="A0A346PDC5"/>
<feature type="domain" description="Blue (type 1) copper" evidence="4">
    <location>
        <begin position="82"/>
        <end position="156"/>
    </location>
</feature>
<feature type="region of interest" description="Disordered" evidence="3">
    <location>
        <begin position="152"/>
        <end position="203"/>
    </location>
</feature>
<evidence type="ECO:0000313" key="7">
    <source>
        <dbReference type="Proteomes" id="UP000258613"/>
    </source>
</evidence>
<feature type="region of interest" description="Disordered" evidence="3">
    <location>
        <begin position="1"/>
        <end position="50"/>
    </location>
</feature>
<reference evidence="5" key="3">
    <citation type="journal article" date="2019" name="Int. J. Syst. Evol. Microbiol.">
        <title>Natronolimnobius sulfurireducens sp. nov. and Halalkaliarchaeum desulfuricum gen. nov., sp. nov., the first sulfur-respiring alkaliphilic haloarchaea from hypersaline alkaline lakes.</title>
        <authorList>
            <person name="Sorokin D.Y."/>
            <person name="Yakimov M."/>
            <person name="Messina E."/>
            <person name="Merkel A.Y."/>
            <person name="Bale N.J."/>
            <person name="Sinninghe Damste J.S."/>
        </authorList>
    </citation>
    <scope>NUCLEOTIDE SEQUENCE</scope>
    <source>
        <strain evidence="6">AArc-Mg</strain>
        <strain evidence="5">AArc1</strain>
    </source>
</reference>
<accession>A0A346PSP3</accession>
<dbReference type="Proteomes" id="UP000258707">
    <property type="component" value="Chromosome"/>
</dbReference>
<dbReference type="InterPro" id="IPR000923">
    <property type="entry name" value="BlueCu_1"/>
</dbReference>
<gene>
    <name evidence="5" type="ORF">AArc1_1180</name>
    <name evidence="6" type="ORF">AArcMg_2547</name>
</gene>
<dbReference type="KEGG" id="nan:AArc1_1180"/>
<proteinExistence type="predicted"/>
<dbReference type="EMBL" id="CP027033">
    <property type="protein sequence ID" value="AXR82538.1"/>
    <property type="molecule type" value="Genomic_DNA"/>
</dbReference>
<dbReference type="GO" id="GO:0005507">
    <property type="term" value="F:copper ion binding"/>
    <property type="evidence" value="ECO:0007669"/>
    <property type="project" value="InterPro"/>
</dbReference>
<evidence type="ECO:0000256" key="2">
    <source>
        <dbReference type="ARBA" id="ARBA00023008"/>
    </source>
</evidence>
<evidence type="ECO:0000259" key="4">
    <source>
        <dbReference type="Pfam" id="PF00127"/>
    </source>
</evidence>
<dbReference type="Pfam" id="PF00127">
    <property type="entry name" value="Copper-bind"/>
    <property type="match status" value="1"/>
</dbReference>
<evidence type="ECO:0000256" key="3">
    <source>
        <dbReference type="SAM" id="MobiDB-lite"/>
    </source>
</evidence>
<evidence type="ECO:0000313" key="8">
    <source>
        <dbReference type="Proteomes" id="UP000258707"/>
    </source>
</evidence>
<keyword evidence="2" id="KW-0186">Copper</keyword>
<dbReference type="KEGG" id="nag:AArcMg_2547"/>
<reference evidence="8" key="1">
    <citation type="submission" date="2017-10" db="EMBL/GenBank/DDBJ databases">
        <title>Phenotypic and genomic properties of facultatively anaerobic sulfur-reducing natronoarchaea from hypersaline soda lakes.</title>
        <authorList>
            <person name="Sorokin D.Y."/>
            <person name="Kublanov I.V."/>
            <person name="Roman P."/>
            <person name="Sinninghe Damste J.S."/>
            <person name="Golyshin P.N."/>
            <person name="Rojo D."/>
            <person name="Ciordia S."/>
            <person name="Mena Md.C."/>
            <person name="Ferrer M."/>
            <person name="Messina E."/>
            <person name="Smedile F."/>
            <person name="La Spada G."/>
            <person name="La Cono V."/>
            <person name="Yakimov M.M."/>
        </authorList>
    </citation>
    <scope>NUCLEOTIDE SEQUENCE [LARGE SCALE GENOMIC DNA]</scope>
    <source>
        <strain evidence="8">AArc1</strain>
    </source>
</reference>
<dbReference type="InterPro" id="IPR008972">
    <property type="entry name" value="Cupredoxin"/>
</dbReference>
<reference evidence="7" key="2">
    <citation type="submission" date="2018-02" db="EMBL/GenBank/DDBJ databases">
        <title>Phenotypic and genomic properties of facultatively anaerobic sulfur-reducing natronoarchaea from hypersaline soda lakes.</title>
        <authorList>
            <person name="Sorokin D.Y."/>
            <person name="Kublanov I.V."/>
            <person name="Roman P."/>
            <person name="Sinninghe Damste J.S."/>
            <person name="Golyshin P.N."/>
            <person name="Rojo D."/>
            <person name="Ciordia S."/>
            <person name="Mena M.D.C."/>
            <person name="Ferrer M."/>
            <person name="Messina E."/>
            <person name="Smedile F."/>
            <person name="La Spada G."/>
            <person name="La Cono V."/>
            <person name="Yakimov M.M."/>
        </authorList>
    </citation>
    <scope>NUCLEOTIDE SEQUENCE [LARGE SCALE GENOMIC DNA]</scope>
    <source>
        <strain evidence="7">AArc-Mg</strain>
    </source>
</reference>
<evidence type="ECO:0000313" key="6">
    <source>
        <dbReference type="EMBL" id="AXR82538.1"/>
    </source>
</evidence>
<dbReference type="EMBL" id="CP024047">
    <property type="protein sequence ID" value="AXR77520.1"/>
    <property type="molecule type" value="Genomic_DNA"/>
</dbReference>
<feature type="compositionally biased region" description="Acidic residues" evidence="3">
    <location>
        <begin position="15"/>
        <end position="49"/>
    </location>
</feature>
<evidence type="ECO:0000313" key="5">
    <source>
        <dbReference type="EMBL" id="AXR77520.1"/>
    </source>
</evidence>
<accession>A0A346PDC5</accession>
<evidence type="ECO:0000256" key="1">
    <source>
        <dbReference type="ARBA" id="ARBA00022723"/>
    </source>
</evidence>
<dbReference type="Proteomes" id="UP000258613">
    <property type="component" value="Chromosome"/>
</dbReference>
<name>A0A346PDC5_9EURY</name>
<feature type="compositionally biased region" description="Acidic residues" evidence="3">
    <location>
        <begin position="155"/>
        <end position="203"/>
    </location>
</feature>
<dbReference type="GO" id="GO:0009055">
    <property type="term" value="F:electron transfer activity"/>
    <property type="evidence" value="ECO:0007669"/>
    <property type="project" value="InterPro"/>
</dbReference>
<sequence>MTGGVGITALIAGCADDEPVDDEEPDDEEPVDDEEEPDDEQPDDEDGIEIEPGTEIVFEGLTEGWLGVEPEEIEGEENPTLALQEGEEYEMGWEEGDGSQHNIEIWDEDGEVVDDLQTEIEEEGGEDQFLEFEATDEMAQYVCEPHETTMIGDLEITEADEGPDDDEAADDDEDDDVDDEEVDNEEMDDEDVNDEANDDTDEE</sequence>
<keyword evidence="7" id="KW-1185">Reference proteome</keyword>
<organism evidence="5 8">
    <name type="scientific">Natrarchaeobaculum sulfurireducens</name>
    <dbReference type="NCBI Taxonomy" id="2044521"/>
    <lineage>
        <taxon>Archaea</taxon>
        <taxon>Methanobacteriati</taxon>
        <taxon>Methanobacteriota</taxon>
        <taxon>Stenosarchaea group</taxon>
        <taxon>Halobacteria</taxon>
        <taxon>Halobacteriales</taxon>
        <taxon>Natrialbaceae</taxon>
        <taxon>Natrarchaeobaculum</taxon>
    </lineage>
</organism>
<dbReference type="Gene3D" id="2.60.40.420">
    <property type="entry name" value="Cupredoxins - blue copper proteins"/>
    <property type="match status" value="1"/>
</dbReference>
<protein>
    <submittedName>
        <fullName evidence="5">Copper binding protein</fullName>
    </submittedName>
    <submittedName>
        <fullName evidence="6">Histone protein</fullName>
    </submittedName>
</protein>